<dbReference type="Gene3D" id="3.90.220.20">
    <property type="entry name" value="DNA methylase specificity domains"/>
    <property type="match status" value="2"/>
</dbReference>
<dbReference type="OrthoDB" id="9798929at2"/>
<comment type="caution">
    <text evidence="5">The sequence shown here is derived from an EMBL/GenBank/DDBJ whole genome shotgun (WGS) entry which is preliminary data.</text>
</comment>
<dbReference type="InterPro" id="IPR044946">
    <property type="entry name" value="Restrct_endonuc_typeI_TRD_sf"/>
</dbReference>
<sequence>MTGFTHAPLSDVADVKSGYAFKSSDWKSSGIPVIKIANVHPGNIDLTGCSFVDETVAMSASAFRVRRGDPLIAMSGASVGEIGRVRFTDKALVNQRVGVFRVKDPNLLDEDFLYHFLQLPDTVGYFVSSAYGSAQPNISPSLILSVDIPLPPIAEQRAIGEVLGALDDKIAANSRLANQSFHLAESLFASVLSRADAYASLSELAITVLGGTPSRDVAEYWTGGTVPWLNSGKANEDRIVSPSEYITETALAKSAAKLMPAGATLIAITGATLGQVARLEIPASGNQSLVGIWSEDSKMTDWLHFAVRAQIPELLKRATGAAQQHVNKRDVDSLQVPLVSAVELGSFSRRASPLLELAAVADRENESLAATRDALLPQLMSGKLRVKDAEQLVEKVA</sequence>
<keyword evidence="6" id="KW-1185">Reference proteome</keyword>
<accession>A0A3M8LMN6</accession>
<dbReference type="RefSeq" id="WP_123044780.1">
    <property type="nucleotide sequence ID" value="NZ_RDSR01000003.1"/>
</dbReference>
<dbReference type="GO" id="GO:0009307">
    <property type="term" value="P:DNA restriction-modification system"/>
    <property type="evidence" value="ECO:0007669"/>
    <property type="project" value="UniProtKB-KW"/>
</dbReference>
<keyword evidence="3" id="KW-0238">DNA-binding</keyword>
<evidence type="ECO:0000256" key="3">
    <source>
        <dbReference type="ARBA" id="ARBA00023125"/>
    </source>
</evidence>
<dbReference type="PANTHER" id="PTHR30408">
    <property type="entry name" value="TYPE-1 RESTRICTION ENZYME ECOKI SPECIFICITY PROTEIN"/>
    <property type="match status" value="1"/>
</dbReference>
<evidence type="ECO:0000259" key="4">
    <source>
        <dbReference type="Pfam" id="PF01420"/>
    </source>
</evidence>
<evidence type="ECO:0000256" key="2">
    <source>
        <dbReference type="ARBA" id="ARBA00022747"/>
    </source>
</evidence>
<dbReference type="Pfam" id="PF01420">
    <property type="entry name" value="Methylase_S"/>
    <property type="match status" value="2"/>
</dbReference>
<organism evidence="5 6">
    <name type="scientific">Cryobacterium tepidiphilum</name>
    <dbReference type="NCBI Taxonomy" id="2486026"/>
    <lineage>
        <taxon>Bacteria</taxon>
        <taxon>Bacillati</taxon>
        <taxon>Actinomycetota</taxon>
        <taxon>Actinomycetes</taxon>
        <taxon>Micrococcales</taxon>
        <taxon>Microbacteriaceae</taxon>
        <taxon>Cryobacterium</taxon>
    </lineage>
</organism>
<gene>
    <name evidence="5" type="ORF">EEJ31_02855</name>
</gene>
<dbReference type="EMBL" id="RDSR01000003">
    <property type="protein sequence ID" value="RNE66740.1"/>
    <property type="molecule type" value="Genomic_DNA"/>
</dbReference>
<dbReference type="Proteomes" id="UP000279859">
    <property type="component" value="Unassembled WGS sequence"/>
</dbReference>
<evidence type="ECO:0000313" key="6">
    <source>
        <dbReference type="Proteomes" id="UP000279859"/>
    </source>
</evidence>
<feature type="domain" description="Type I restriction modification DNA specificity" evidence="4">
    <location>
        <begin position="7"/>
        <end position="178"/>
    </location>
</feature>
<proteinExistence type="inferred from homology"/>
<name>A0A3M8LMN6_9MICO</name>
<feature type="domain" description="Type I restriction modification DNA specificity" evidence="4">
    <location>
        <begin position="208"/>
        <end position="340"/>
    </location>
</feature>
<dbReference type="CDD" id="cd17278">
    <property type="entry name" value="RMtype1_S_LdeBORF1052P-TRD2-CR2"/>
    <property type="match status" value="1"/>
</dbReference>
<reference evidence="5 6" key="1">
    <citation type="submission" date="2018-11" db="EMBL/GenBank/DDBJ databases">
        <title>Cryobacterium sp. nov., isolated from rhizosphere soil of lettuce.</title>
        <authorList>
            <person name="Wang Y."/>
        </authorList>
    </citation>
    <scope>NUCLEOTIDE SEQUENCE [LARGE SCALE GENOMIC DNA]</scope>
    <source>
        <strain evidence="5 6">NEAU-85</strain>
    </source>
</reference>
<dbReference type="SUPFAM" id="SSF116734">
    <property type="entry name" value="DNA methylase specificity domain"/>
    <property type="match status" value="2"/>
</dbReference>
<dbReference type="InterPro" id="IPR000055">
    <property type="entry name" value="Restrct_endonuc_typeI_TRD"/>
</dbReference>
<dbReference type="GO" id="GO:0003677">
    <property type="term" value="F:DNA binding"/>
    <property type="evidence" value="ECO:0007669"/>
    <property type="project" value="UniProtKB-KW"/>
</dbReference>
<evidence type="ECO:0000313" key="5">
    <source>
        <dbReference type="EMBL" id="RNE66740.1"/>
    </source>
</evidence>
<keyword evidence="2" id="KW-0680">Restriction system</keyword>
<protein>
    <recommendedName>
        <fullName evidence="4">Type I restriction modification DNA specificity domain-containing protein</fullName>
    </recommendedName>
</protein>
<dbReference type="InterPro" id="IPR052021">
    <property type="entry name" value="Type-I_RS_S_subunit"/>
</dbReference>
<evidence type="ECO:0000256" key="1">
    <source>
        <dbReference type="ARBA" id="ARBA00010923"/>
    </source>
</evidence>
<dbReference type="AlphaFoldDB" id="A0A3M8LMN6"/>
<dbReference type="PANTHER" id="PTHR30408:SF12">
    <property type="entry name" value="TYPE I RESTRICTION ENZYME MJAVIII SPECIFICITY SUBUNIT"/>
    <property type="match status" value="1"/>
</dbReference>
<comment type="similarity">
    <text evidence="1">Belongs to the type-I restriction system S methylase family.</text>
</comment>